<keyword evidence="1" id="KW-0812">Transmembrane</keyword>
<evidence type="ECO:0000256" key="1">
    <source>
        <dbReference type="SAM" id="Phobius"/>
    </source>
</evidence>
<evidence type="ECO:0000313" key="3">
    <source>
        <dbReference type="Proteomes" id="UP000326837"/>
    </source>
</evidence>
<dbReference type="AlphaFoldDB" id="A0A5K7XGH4"/>
<dbReference type="Proteomes" id="UP000326837">
    <property type="component" value="Chromosome"/>
</dbReference>
<keyword evidence="1" id="KW-0472">Membrane</keyword>
<keyword evidence="3" id="KW-1185">Reference proteome</keyword>
<protein>
    <submittedName>
        <fullName evidence="2">Uncharacterized protein</fullName>
    </submittedName>
</protein>
<accession>A0A5K7XGH4</accession>
<organism evidence="2 3">
    <name type="scientific">Lacipirellula parvula</name>
    <dbReference type="NCBI Taxonomy" id="2650471"/>
    <lineage>
        <taxon>Bacteria</taxon>
        <taxon>Pseudomonadati</taxon>
        <taxon>Planctomycetota</taxon>
        <taxon>Planctomycetia</taxon>
        <taxon>Pirellulales</taxon>
        <taxon>Lacipirellulaceae</taxon>
        <taxon>Lacipirellula</taxon>
    </lineage>
</organism>
<dbReference type="RefSeq" id="WP_172992044.1">
    <property type="nucleotide sequence ID" value="NZ_AP021861.1"/>
</dbReference>
<name>A0A5K7XGH4_9BACT</name>
<dbReference type="EMBL" id="AP021861">
    <property type="protein sequence ID" value="BBO33386.1"/>
    <property type="molecule type" value="Genomic_DNA"/>
</dbReference>
<gene>
    <name evidence="2" type="ORF">PLANPX_2998</name>
</gene>
<evidence type="ECO:0000313" key="2">
    <source>
        <dbReference type="EMBL" id="BBO33386.1"/>
    </source>
</evidence>
<reference evidence="3" key="1">
    <citation type="submission" date="2019-10" db="EMBL/GenBank/DDBJ databases">
        <title>Lacipirellula parvula gen. nov., sp. nov., representing a lineage of planctomycetes widespread in freshwater anoxic habitats, and description of the family Lacipirellulaceae.</title>
        <authorList>
            <person name="Dedysh S.N."/>
            <person name="Kulichevskaya I.S."/>
            <person name="Beletsky A.V."/>
            <person name="Rakitin A.L."/>
            <person name="Mardanov A.V."/>
            <person name="Ivanova A.A."/>
            <person name="Saltykova V.X."/>
            <person name="Rijpstra W.I.C."/>
            <person name="Sinninghe Damste J.S."/>
            <person name="Ravin N.V."/>
        </authorList>
    </citation>
    <scope>NUCLEOTIDE SEQUENCE [LARGE SCALE GENOMIC DNA]</scope>
    <source>
        <strain evidence="3">PX69</strain>
    </source>
</reference>
<keyword evidence="1" id="KW-1133">Transmembrane helix</keyword>
<dbReference type="KEGG" id="lpav:PLANPX_2998"/>
<feature type="transmembrane region" description="Helical" evidence="1">
    <location>
        <begin position="33"/>
        <end position="51"/>
    </location>
</feature>
<proteinExistence type="predicted"/>
<sequence length="53" mass="5672">MKLSKNLGMLLLAAWLFLFGLLTTPLLGISFSHSGDVLGVLAIVAGVMLIMQR</sequence>